<dbReference type="EMBL" id="JBBWWR010000011">
    <property type="protein sequence ID" value="KAK8959504.1"/>
    <property type="molecule type" value="Genomic_DNA"/>
</dbReference>
<organism evidence="2 3">
    <name type="scientific">Platanthera guangdongensis</name>
    <dbReference type="NCBI Taxonomy" id="2320717"/>
    <lineage>
        <taxon>Eukaryota</taxon>
        <taxon>Viridiplantae</taxon>
        <taxon>Streptophyta</taxon>
        <taxon>Embryophyta</taxon>
        <taxon>Tracheophyta</taxon>
        <taxon>Spermatophyta</taxon>
        <taxon>Magnoliopsida</taxon>
        <taxon>Liliopsida</taxon>
        <taxon>Asparagales</taxon>
        <taxon>Orchidaceae</taxon>
        <taxon>Orchidoideae</taxon>
        <taxon>Orchideae</taxon>
        <taxon>Orchidinae</taxon>
        <taxon>Platanthera</taxon>
    </lineage>
</organism>
<evidence type="ECO:0000259" key="1">
    <source>
        <dbReference type="Pfam" id="PF12776"/>
    </source>
</evidence>
<feature type="domain" description="Myb/SANT-like" evidence="1">
    <location>
        <begin position="13"/>
        <end position="59"/>
    </location>
</feature>
<dbReference type="Pfam" id="PF12776">
    <property type="entry name" value="Myb_DNA-bind_3"/>
    <property type="match status" value="1"/>
</dbReference>
<evidence type="ECO:0000313" key="3">
    <source>
        <dbReference type="Proteomes" id="UP001412067"/>
    </source>
</evidence>
<keyword evidence="3" id="KW-1185">Reference proteome</keyword>
<name>A0ABR2M5R4_9ASPA</name>
<dbReference type="InterPro" id="IPR024752">
    <property type="entry name" value="Myb/SANT-like_dom"/>
</dbReference>
<proteinExistence type="predicted"/>
<dbReference type="Proteomes" id="UP001412067">
    <property type="component" value="Unassembled WGS sequence"/>
</dbReference>
<reference evidence="2 3" key="1">
    <citation type="journal article" date="2022" name="Nat. Plants">
        <title>Genomes of leafy and leafless Platanthera orchids illuminate the evolution of mycoheterotrophy.</title>
        <authorList>
            <person name="Li M.H."/>
            <person name="Liu K.W."/>
            <person name="Li Z."/>
            <person name="Lu H.C."/>
            <person name="Ye Q.L."/>
            <person name="Zhang D."/>
            <person name="Wang J.Y."/>
            <person name="Li Y.F."/>
            <person name="Zhong Z.M."/>
            <person name="Liu X."/>
            <person name="Yu X."/>
            <person name="Liu D.K."/>
            <person name="Tu X.D."/>
            <person name="Liu B."/>
            <person name="Hao Y."/>
            <person name="Liao X.Y."/>
            <person name="Jiang Y.T."/>
            <person name="Sun W.H."/>
            <person name="Chen J."/>
            <person name="Chen Y.Q."/>
            <person name="Ai Y."/>
            <person name="Zhai J.W."/>
            <person name="Wu S.S."/>
            <person name="Zhou Z."/>
            <person name="Hsiao Y.Y."/>
            <person name="Wu W.L."/>
            <person name="Chen Y.Y."/>
            <person name="Lin Y.F."/>
            <person name="Hsu J.L."/>
            <person name="Li C.Y."/>
            <person name="Wang Z.W."/>
            <person name="Zhao X."/>
            <person name="Zhong W.Y."/>
            <person name="Ma X.K."/>
            <person name="Ma L."/>
            <person name="Huang J."/>
            <person name="Chen G.Z."/>
            <person name="Huang M.Z."/>
            <person name="Huang L."/>
            <person name="Peng D.H."/>
            <person name="Luo Y.B."/>
            <person name="Zou S.Q."/>
            <person name="Chen S.P."/>
            <person name="Lan S."/>
            <person name="Tsai W.C."/>
            <person name="Van de Peer Y."/>
            <person name="Liu Z.J."/>
        </authorList>
    </citation>
    <scope>NUCLEOTIDE SEQUENCE [LARGE SCALE GENOMIC DNA]</scope>
    <source>
        <strain evidence="2">Lor288</strain>
    </source>
</reference>
<evidence type="ECO:0000313" key="2">
    <source>
        <dbReference type="EMBL" id="KAK8959504.1"/>
    </source>
</evidence>
<gene>
    <name evidence="2" type="ORF">KSP40_PGU021094</name>
</gene>
<protein>
    <recommendedName>
        <fullName evidence="1">Myb/SANT-like domain-containing protein</fullName>
    </recommendedName>
</protein>
<sequence length="62" mass="7156">MGKSKEGVISANWETPYVLRFCDHGIQEIDSGNRPTTHFNKEDWNNLVKNFKERTGQDVTCL</sequence>
<accession>A0ABR2M5R4</accession>
<comment type="caution">
    <text evidence="2">The sequence shown here is derived from an EMBL/GenBank/DDBJ whole genome shotgun (WGS) entry which is preliminary data.</text>
</comment>